<dbReference type="AlphaFoldDB" id="A0A811GDV0"/>
<proteinExistence type="predicted"/>
<accession>A0A811GDV0</accession>
<dbReference type="Proteomes" id="UP000489961">
    <property type="component" value="Unassembled WGS sequence"/>
</dbReference>
<dbReference type="InterPro" id="IPR009367">
    <property type="entry name" value="Elm1-like"/>
</dbReference>
<dbReference type="SUPFAM" id="SSF53756">
    <property type="entry name" value="UDP-Glycosyltransferase/glycogen phosphorylase"/>
    <property type="match status" value="1"/>
</dbReference>
<evidence type="ECO:0000313" key="2">
    <source>
        <dbReference type="Proteomes" id="UP000489961"/>
    </source>
</evidence>
<dbReference type="RefSeq" id="WP_174559960.1">
    <property type="nucleotide sequence ID" value="NZ_CADDTS010000035.1"/>
</dbReference>
<dbReference type="Pfam" id="PF06258">
    <property type="entry name" value="Mito_fiss_Elm1"/>
    <property type="match status" value="1"/>
</dbReference>
<comment type="caution">
    <text evidence="1">The sequence shown here is derived from an EMBL/GenBank/DDBJ whole genome shotgun (WGS) entry which is preliminary data.</text>
</comment>
<name>A0A811GDV0_9GAMM</name>
<organism evidence="1 2">
    <name type="scientific">Acinetobacter bouvetii</name>
    <dbReference type="NCBI Taxonomy" id="202951"/>
    <lineage>
        <taxon>Bacteria</taxon>
        <taxon>Pseudomonadati</taxon>
        <taxon>Pseudomonadota</taxon>
        <taxon>Gammaproteobacteria</taxon>
        <taxon>Moraxellales</taxon>
        <taxon>Moraxellaceae</taxon>
        <taxon>Acinetobacter</taxon>
    </lineage>
</organism>
<protein>
    <recommendedName>
        <fullName evidence="3">Nucleoside-diphosphate sugar epimerase</fullName>
    </recommendedName>
</protein>
<reference evidence="1 2" key="1">
    <citation type="submission" date="2020-02" db="EMBL/GenBank/DDBJ databases">
        <authorList>
            <person name="Chaudhuri R."/>
        </authorList>
    </citation>
    <scope>NUCLEOTIDE SEQUENCE [LARGE SCALE GENOMIC DNA]</scope>
    <source>
        <strain evidence="1">SFB21</strain>
    </source>
</reference>
<dbReference type="EMBL" id="CADDTS010000035">
    <property type="protein sequence ID" value="CAB1217443.1"/>
    <property type="molecule type" value="Genomic_DNA"/>
</dbReference>
<evidence type="ECO:0000313" key="1">
    <source>
        <dbReference type="EMBL" id="CAB1217443.1"/>
    </source>
</evidence>
<evidence type="ECO:0008006" key="3">
    <source>
        <dbReference type="Google" id="ProtNLM"/>
    </source>
</evidence>
<gene>
    <name evidence="1" type="ORF">SFB21_2094</name>
</gene>
<sequence>MHIVYVSDGKAGHRSQAVGLFKAMQRQSAEHVTFQEVSIENLPVFSLIKGVFQHSLALCSETPDYIFGVGSHTQSRVLLLGKVYPQAKTVILMKPNFPFSWFDHCIIPEHDGVPESKQVITTKGALNPIVNEQRHQSNRLLIALGGSSKRHQWNPAKVLEAIQNIVQQNPQAEIILTTSRRTPKEFLATLKQQQFAKQLSIFPVEDTPQGWIFEQMQKAEAVWVTEDSVSMIYEALTAGCRVGVIMLDRLKKDRITQSVDSILQQGRVSPSTSIPQLPEPAAFKEAERVATYLLAQNN</sequence>